<dbReference type="InterPro" id="IPR030394">
    <property type="entry name" value="G_HFLX_dom"/>
</dbReference>
<dbReference type="PANTHER" id="PTHR10229:SF0">
    <property type="entry name" value="GTP-BINDING PROTEIN 6-RELATED"/>
    <property type="match status" value="1"/>
</dbReference>
<feature type="domain" description="Hflx-type G" evidence="8">
    <location>
        <begin position="199"/>
        <end position="369"/>
    </location>
</feature>
<dbReference type="Pfam" id="PF13167">
    <property type="entry name" value="GTP-bdg_N"/>
    <property type="match status" value="1"/>
</dbReference>
<dbReference type="HAMAP" id="MF_00900">
    <property type="entry name" value="GTPase_HflX"/>
    <property type="match status" value="1"/>
</dbReference>
<keyword evidence="2" id="KW-0963">Cytoplasm</keyword>
<keyword evidence="4" id="KW-0547">Nucleotide-binding</keyword>
<dbReference type="Gene3D" id="6.10.250.2860">
    <property type="match status" value="1"/>
</dbReference>
<accession>A0A381QKC2</accession>
<dbReference type="InterPro" id="IPR016496">
    <property type="entry name" value="GTPase_HflX"/>
</dbReference>
<feature type="coiled-coil region" evidence="7">
    <location>
        <begin position="158"/>
        <end position="192"/>
    </location>
</feature>
<keyword evidence="7" id="KW-0175">Coiled coil</keyword>
<dbReference type="InterPro" id="IPR027417">
    <property type="entry name" value="P-loop_NTPase"/>
</dbReference>
<evidence type="ECO:0000259" key="8">
    <source>
        <dbReference type="PROSITE" id="PS51705"/>
    </source>
</evidence>
<evidence type="ECO:0000256" key="3">
    <source>
        <dbReference type="ARBA" id="ARBA00022723"/>
    </source>
</evidence>
<evidence type="ECO:0000256" key="1">
    <source>
        <dbReference type="ARBA" id="ARBA00004496"/>
    </source>
</evidence>
<name>A0A381QKC2_9ZZZZ</name>
<dbReference type="PANTHER" id="PTHR10229">
    <property type="entry name" value="GTP-BINDING PROTEIN HFLX"/>
    <property type="match status" value="1"/>
</dbReference>
<feature type="non-terminal residue" evidence="9">
    <location>
        <position position="1"/>
    </location>
</feature>
<reference evidence="9" key="1">
    <citation type="submission" date="2018-05" db="EMBL/GenBank/DDBJ databases">
        <authorList>
            <person name="Lanie J.A."/>
            <person name="Ng W.-L."/>
            <person name="Kazmierczak K.M."/>
            <person name="Andrzejewski T.M."/>
            <person name="Davidsen T.M."/>
            <person name="Wayne K.J."/>
            <person name="Tettelin H."/>
            <person name="Glass J.I."/>
            <person name="Rusch D."/>
            <person name="Podicherti R."/>
            <person name="Tsui H.-C.T."/>
            <person name="Winkler M.E."/>
        </authorList>
    </citation>
    <scope>NUCLEOTIDE SEQUENCE</scope>
</reference>
<dbReference type="Gene3D" id="3.40.50.300">
    <property type="entry name" value="P-loop containing nucleotide triphosphate hydrolases"/>
    <property type="match status" value="1"/>
</dbReference>
<dbReference type="InterPro" id="IPR006073">
    <property type="entry name" value="GTP-bd"/>
</dbReference>
<dbReference type="GO" id="GO:0043022">
    <property type="term" value="F:ribosome binding"/>
    <property type="evidence" value="ECO:0007669"/>
    <property type="project" value="TreeGrafter"/>
</dbReference>
<gene>
    <name evidence="9" type="ORF">METZ01_LOCUS32645</name>
</gene>
<dbReference type="Pfam" id="PF01926">
    <property type="entry name" value="MMR_HSR1"/>
    <property type="match status" value="1"/>
</dbReference>
<dbReference type="NCBIfam" id="TIGR03156">
    <property type="entry name" value="GTP_HflX"/>
    <property type="match status" value="1"/>
</dbReference>
<dbReference type="InterPro" id="IPR025121">
    <property type="entry name" value="GTPase_HflX_N"/>
</dbReference>
<dbReference type="FunFam" id="3.40.50.11060:FF:000001">
    <property type="entry name" value="GTPase HflX"/>
    <property type="match status" value="1"/>
</dbReference>
<dbReference type="InterPro" id="IPR032305">
    <property type="entry name" value="GTP-bd_M"/>
</dbReference>
<dbReference type="GO" id="GO:0005525">
    <property type="term" value="F:GTP binding"/>
    <property type="evidence" value="ECO:0007669"/>
    <property type="project" value="UniProtKB-KW"/>
</dbReference>
<dbReference type="PIRSF" id="PIRSF006809">
    <property type="entry name" value="GTP-binding_hflX_prd"/>
    <property type="match status" value="1"/>
</dbReference>
<dbReference type="PRINTS" id="PR00326">
    <property type="entry name" value="GTP1OBG"/>
</dbReference>
<sequence length="369" mass="41124">VAAQPERVMLVGVHIKGSRTRWKPKDSIAELKELASGAGAEVVDIVSQQLTKPTQTYVGKGKLESLLEIVKEKKIDTIICDDELKPTQQLNLESALPGTKVIDRTALILDIFASRAQTHEGRLQVDLAQHEYLLPRLAGQWTHLERLGGGIGTRGPGESQIETDRRLARNRIDKLKKDIEKVREHRQRYRQRRKRSDLPIVSLVGYTNAGKSTLLNTLASSGVIAENKLFSTLDPVTRKIPLKNGKEILLTDTVGFIQKLPTTLVAAFRATLEEAEEADLLVHVSDISHPNRYEHCYAVNEVLENLGLTDKPKIGALNKIDLLPKEYKAYGDPSLIQLMDQFDQTVFCSAETGFGIGELINTIEKRISQ</sequence>
<evidence type="ECO:0000256" key="6">
    <source>
        <dbReference type="ARBA" id="ARBA00023134"/>
    </source>
</evidence>
<protein>
    <recommendedName>
        <fullName evidence="8">Hflx-type G domain-containing protein</fullName>
    </recommendedName>
</protein>
<dbReference type="Pfam" id="PF16360">
    <property type="entry name" value="GTP-bdg_M"/>
    <property type="match status" value="1"/>
</dbReference>
<dbReference type="InterPro" id="IPR042108">
    <property type="entry name" value="GTPase_HflX_N_sf"/>
</dbReference>
<comment type="subcellular location">
    <subcellularLocation>
        <location evidence="1">Cytoplasm</location>
    </subcellularLocation>
</comment>
<evidence type="ECO:0000256" key="4">
    <source>
        <dbReference type="ARBA" id="ARBA00022741"/>
    </source>
</evidence>
<dbReference type="AlphaFoldDB" id="A0A381QKC2"/>
<dbReference type="EMBL" id="UINC01001401">
    <property type="protein sequence ID" value="SUZ79791.1"/>
    <property type="molecule type" value="Genomic_DNA"/>
</dbReference>
<proteinExistence type="inferred from homology"/>
<evidence type="ECO:0000256" key="7">
    <source>
        <dbReference type="SAM" id="Coils"/>
    </source>
</evidence>
<keyword evidence="5" id="KW-0460">Magnesium</keyword>
<dbReference type="GO" id="GO:0046872">
    <property type="term" value="F:metal ion binding"/>
    <property type="evidence" value="ECO:0007669"/>
    <property type="project" value="UniProtKB-KW"/>
</dbReference>
<keyword evidence="6" id="KW-0342">GTP-binding</keyword>
<evidence type="ECO:0000256" key="2">
    <source>
        <dbReference type="ARBA" id="ARBA00022490"/>
    </source>
</evidence>
<dbReference type="CDD" id="cd01878">
    <property type="entry name" value="HflX"/>
    <property type="match status" value="1"/>
</dbReference>
<dbReference type="SUPFAM" id="SSF52540">
    <property type="entry name" value="P-loop containing nucleoside triphosphate hydrolases"/>
    <property type="match status" value="1"/>
</dbReference>
<dbReference type="Gene3D" id="3.40.50.11060">
    <property type="entry name" value="GTPase HflX, N-terminal domain"/>
    <property type="match status" value="1"/>
</dbReference>
<organism evidence="9">
    <name type="scientific">marine metagenome</name>
    <dbReference type="NCBI Taxonomy" id="408172"/>
    <lineage>
        <taxon>unclassified sequences</taxon>
        <taxon>metagenomes</taxon>
        <taxon>ecological metagenomes</taxon>
    </lineage>
</organism>
<evidence type="ECO:0000256" key="5">
    <source>
        <dbReference type="ARBA" id="ARBA00022842"/>
    </source>
</evidence>
<keyword evidence="3" id="KW-0479">Metal-binding</keyword>
<dbReference type="PROSITE" id="PS51705">
    <property type="entry name" value="G_HFLX"/>
    <property type="match status" value="1"/>
</dbReference>
<evidence type="ECO:0000313" key="9">
    <source>
        <dbReference type="EMBL" id="SUZ79791.1"/>
    </source>
</evidence>
<dbReference type="GO" id="GO:0005737">
    <property type="term" value="C:cytoplasm"/>
    <property type="evidence" value="ECO:0007669"/>
    <property type="project" value="UniProtKB-SubCell"/>
</dbReference>